<accession>A0ABV5F5B1</accession>
<dbReference type="EMBL" id="JBHMEZ010000025">
    <property type="protein sequence ID" value="MFB9054626.1"/>
    <property type="molecule type" value="Genomic_DNA"/>
</dbReference>
<gene>
    <name evidence="1" type="ORF">ACFFVB_16175</name>
</gene>
<name>A0ABV5F5B1_9FLAO</name>
<proteinExistence type="predicted"/>
<dbReference type="Proteomes" id="UP001589605">
    <property type="component" value="Unassembled WGS sequence"/>
</dbReference>
<keyword evidence="2" id="KW-1185">Reference proteome</keyword>
<organism evidence="1 2">
    <name type="scientific">Formosa undariae</name>
    <dbReference type="NCBI Taxonomy" id="1325436"/>
    <lineage>
        <taxon>Bacteria</taxon>
        <taxon>Pseudomonadati</taxon>
        <taxon>Bacteroidota</taxon>
        <taxon>Flavobacteriia</taxon>
        <taxon>Flavobacteriales</taxon>
        <taxon>Flavobacteriaceae</taxon>
        <taxon>Formosa</taxon>
    </lineage>
</organism>
<protein>
    <recommendedName>
        <fullName evidence="3">DUF4412 domain-containing protein</fullName>
    </recommendedName>
</protein>
<evidence type="ECO:0008006" key="3">
    <source>
        <dbReference type="Google" id="ProtNLM"/>
    </source>
</evidence>
<evidence type="ECO:0000313" key="1">
    <source>
        <dbReference type="EMBL" id="MFB9054626.1"/>
    </source>
</evidence>
<reference evidence="1 2" key="1">
    <citation type="submission" date="2024-09" db="EMBL/GenBank/DDBJ databases">
        <authorList>
            <person name="Sun Q."/>
            <person name="Mori K."/>
        </authorList>
    </citation>
    <scope>NUCLEOTIDE SEQUENCE [LARGE SCALE GENOMIC DNA]</scope>
    <source>
        <strain evidence="1 2">CECT 8286</strain>
    </source>
</reference>
<comment type="caution">
    <text evidence="1">The sequence shown here is derived from an EMBL/GenBank/DDBJ whole genome shotgun (WGS) entry which is preliminary data.</text>
</comment>
<evidence type="ECO:0000313" key="2">
    <source>
        <dbReference type="Proteomes" id="UP001589605"/>
    </source>
</evidence>
<sequence>MSFTTDKKSFEGIITYKTEIRFKKENVQYREYFEQKFGDTLKVYYNENGDILKQYFNTGESGYDFNLYLTSNNHYYAKWKNLDTIYHYNVSEQTLDFINKTTGQSEKILGKECDYIQIEGFEPNGKQTVIQKYSYSGFPYIDPELFENFTDFYTNDLIEKAKSPFMKMELDLGDYVVTYTAINIEPKKLSENIFQLPIDIPKKEY</sequence>
<dbReference type="RefSeq" id="WP_382384266.1">
    <property type="nucleotide sequence ID" value="NZ_JBHMEZ010000025.1"/>
</dbReference>